<dbReference type="Proteomes" id="UP000554482">
    <property type="component" value="Unassembled WGS sequence"/>
</dbReference>
<gene>
    <name evidence="2" type="ORF">FRX31_028502</name>
</gene>
<sequence>MEFEPLNIENEVMDFDIGSGEEEEEEDDVDVHIDDIQHPDYNGDEYVDGDYEDDDMSMMIQASIGTDFEAIKYVDEGAKSSHVYSVAMDALKEAAKKVAAAKKQGAGLRLVGSHMNGSNQDVHVREADRLDPLQLSSTVSSIPQTIY</sequence>
<proteinExistence type="predicted"/>
<comment type="caution">
    <text evidence="2">The sequence shown here is derived from an EMBL/GenBank/DDBJ whole genome shotgun (WGS) entry which is preliminary data.</text>
</comment>
<feature type="compositionally biased region" description="Acidic residues" evidence="1">
    <location>
        <begin position="11"/>
        <end position="29"/>
    </location>
</feature>
<evidence type="ECO:0000313" key="2">
    <source>
        <dbReference type="EMBL" id="KAF5181911.1"/>
    </source>
</evidence>
<evidence type="ECO:0000313" key="3">
    <source>
        <dbReference type="Proteomes" id="UP000554482"/>
    </source>
</evidence>
<protein>
    <submittedName>
        <fullName evidence="2">Uncharacterized protein</fullName>
    </submittedName>
</protein>
<organism evidence="2 3">
    <name type="scientific">Thalictrum thalictroides</name>
    <name type="common">Rue-anemone</name>
    <name type="synonym">Anemone thalictroides</name>
    <dbReference type="NCBI Taxonomy" id="46969"/>
    <lineage>
        <taxon>Eukaryota</taxon>
        <taxon>Viridiplantae</taxon>
        <taxon>Streptophyta</taxon>
        <taxon>Embryophyta</taxon>
        <taxon>Tracheophyta</taxon>
        <taxon>Spermatophyta</taxon>
        <taxon>Magnoliopsida</taxon>
        <taxon>Ranunculales</taxon>
        <taxon>Ranunculaceae</taxon>
        <taxon>Thalictroideae</taxon>
        <taxon>Thalictrum</taxon>
    </lineage>
</organism>
<name>A0A7J6VB86_THATH</name>
<dbReference type="EMBL" id="JABWDY010035566">
    <property type="protein sequence ID" value="KAF5181911.1"/>
    <property type="molecule type" value="Genomic_DNA"/>
</dbReference>
<reference evidence="2 3" key="1">
    <citation type="submission" date="2020-06" db="EMBL/GenBank/DDBJ databases">
        <title>Transcriptomic and genomic resources for Thalictrum thalictroides and T. hernandezii: Facilitating candidate gene discovery in an emerging model plant lineage.</title>
        <authorList>
            <person name="Arias T."/>
            <person name="Riano-Pachon D.M."/>
            <person name="Di Stilio V.S."/>
        </authorList>
    </citation>
    <scope>NUCLEOTIDE SEQUENCE [LARGE SCALE GENOMIC DNA]</scope>
    <source>
        <strain evidence="3">cv. WT478/WT964</strain>
        <tissue evidence="2">Leaves</tissue>
    </source>
</reference>
<accession>A0A7J6VB86</accession>
<feature type="region of interest" description="Disordered" evidence="1">
    <location>
        <begin position="1"/>
        <end position="29"/>
    </location>
</feature>
<keyword evidence="3" id="KW-1185">Reference proteome</keyword>
<evidence type="ECO:0000256" key="1">
    <source>
        <dbReference type="SAM" id="MobiDB-lite"/>
    </source>
</evidence>
<dbReference type="AlphaFoldDB" id="A0A7J6VB86"/>